<name>A0A5C3MKY3_9AGAR</name>
<evidence type="ECO:0000313" key="1">
    <source>
        <dbReference type="EMBL" id="TFK41791.1"/>
    </source>
</evidence>
<evidence type="ECO:0000313" key="2">
    <source>
        <dbReference type="Proteomes" id="UP000308652"/>
    </source>
</evidence>
<sequence length="125" mass="13645">MPLQQTAQTVLAGIRSVSHSGFHCHCLGPEYPFVLVEPLNPTFTVLSALVKLHYGGDVMFPGHPGRYITVDTLRGPSPRTNVEGDIVLHRLLVDSIGRPLWGYSSEKELLQGIRAALSARQLLCG</sequence>
<dbReference type="Proteomes" id="UP000308652">
    <property type="component" value="Unassembled WGS sequence"/>
</dbReference>
<organism evidence="1 2">
    <name type="scientific">Crucibulum laeve</name>
    <dbReference type="NCBI Taxonomy" id="68775"/>
    <lineage>
        <taxon>Eukaryota</taxon>
        <taxon>Fungi</taxon>
        <taxon>Dikarya</taxon>
        <taxon>Basidiomycota</taxon>
        <taxon>Agaricomycotina</taxon>
        <taxon>Agaricomycetes</taxon>
        <taxon>Agaricomycetidae</taxon>
        <taxon>Agaricales</taxon>
        <taxon>Agaricineae</taxon>
        <taxon>Nidulariaceae</taxon>
        <taxon>Crucibulum</taxon>
    </lineage>
</organism>
<accession>A0A5C3MKY3</accession>
<dbReference type="OrthoDB" id="3036224at2759"/>
<dbReference type="AlphaFoldDB" id="A0A5C3MKY3"/>
<dbReference type="EMBL" id="ML213594">
    <property type="protein sequence ID" value="TFK41791.1"/>
    <property type="molecule type" value="Genomic_DNA"/>
</dbReference>
<reference evidence="1 2" key="1">
    <citation type="journal article" date="2019" name="Nat. Ecol. Evol.">
        <title>Megaphylogeny resolves global patterns of mushroom evolution.</title>
        <authorList>
            <person name="Varga T."/>
            <person name="Krizsan K."/>
            <person name="Foldi C."/>
            <person name="Dima B."/>
            <person name="Sanchez-Garcia M."/>
            <person name="Sanchez-Ramirez S."/>
            <person name="Szollosi G.J."/>
            <person name="Szarkandi J.G."/>
            <person name="Papp V."/>
            <person name="Albert L."/>
            <person name="Andreopoulos W."/>
            <person name="Angelini C."/>
            <person name="Antonin V."/>
            <person name="Barry K.W."/>
            <person name="Bougher N.L."/>
            <person name="Buchanan P."/>
            <person name="Buyck B."/>
            <person name="Bense V."/>
            <person name="Catcheside P."/>
            <person name="Chovatia M."/>
            <person name="Cooper J."/>
            <person name="Damon W."/>
            <person name="Desjardin D."/>
            <person name="Finy P."/>
            <person name="Geml J."/>
            <person name="Haridas S."/>
            <person name="Hughes K."/>
            <person name="Justo A."/>
            <person name="Karasinski D."/>
            <person name="Kautmanova I."/>
            <person name="Kiss B."/>
            <person name="Kocsube S."/>
            <person name="Kotiranta H."/>
            <person name="LaButti K.M."/>
            <person name="Lechner B.E."/>
            <person name="Liimatainen K."/>
            <person name="Lipzen A."/>
            <person name="Lukacs Z."/>
            <person name="Mihaltcheva S."/>
            <person name="Morgado L.N."/>
            <person name="Niskanen T."/>
            <person name="Noordeloos M.E."/>
            <person name="Ohm R.A."/>
            <person name="Ortiz-Santana B."/>
            <person name="Ovrebo C."/>
            <person name="Racz N."/>
            <person name="Riley R."/>
            <person name="Savchenko A."/>
            <person name="Shiryaev A."/>
            <person name="Soop K."/>
            <person name="Spirin V."/>
            <person name="Szebenyi C."/>
            <person name="Tomsovsky M."/>
            <person name="Tulloss R.E."/>
            <person name="Uehling J."/>
            <person name="Grigoriev I.V."/>
            <person name="Vagvolgyi C."/>
            <person name="Papp T."/>
            <person name="Martin F.M."/>
            <person name="Miettinen O."/>
            <person name="Hibbett D.S."/>
            <person name="Nagy L.G."/>
        </authorList>
    </citation>
    <scope>NUCLEOTIDE SEQUENCE [LARGE SCALE GENOMIC DNA]</scope>
    <source>
        <strain evidence="1 2">CBS 166.37</strain>
    </source>
</reference>
<keyword evidence="2" id="KW-1185">Reference proteome</keyword>
<proteinExistence type="predicted"/>
<dbReference type="STRING" id="68775.A0A5C3MKY3"/>
<protein>
    <submittedName>
        <fullName evidence="1">Uncharacterized protein</fullName>
    </submittedName>
</protein>
<gene>
    <name evidence="1" type="ORF">BDQ12DRAFT_396775</name>
</gene>